<reference evidence="8 9" key="1">
    <citation type="submission" date="2020-10" db="EMBL/GenBank/DDBJ databases">
        <authorList>
            <person name="Klimov P.B."/>
            <person name="Dyachkov S.M."/>
            <person name="Chetverikov P.E."/>
        </authorList>
    </citation>
    <scope>NUCLEOTIDE SEQUENCE [LARGE SCALE GENOMIC DNA]</scope>
    <source>
        <strain evidence="8">BMOC 18-1129-001#AD2665</strain>
        <tissue evidence="8">Entire mites</tissue>
    </source>
</reference>
<dbReference type="PROSITE" id="PS00028">
    <property type="entry name" value="ZINC_FINGER_C2H2_1"/>
    <property type="match status" value="3"/>
</dbReference>
<keyword evidence="9" id="KW-1185">Reference proteome</keyword>
<feature type="non-terminal residue" evidence="8">
    <location>
        <position position="1"/>
    </location>
</feature>
<feature type="compositionally biased region" description="Polar residues" evidence="6">
    <location>
        <begin position="242"/>
        <end position="260"/>
    </location>
</feature>
<feature type="compositionally biased region" description="Low complexity" evidence="6">
    <location>
        <begin position="261"/>
        <end position="272"/>
    </location>
</feature>
<dbReference type="SMART" id="SM00355">
    <property type="entry name" value="ZnF_C2H2"/>
    <property type="match status" value="5"/>
</dbReference>
<evidence type="ECO:0000256" key="4">
    <source>
        <dbReference type="ARBA" id="ARBA00022833"/>
    </source>
</evidence>
<dbReference type="PANTHER" id="PTHR24408">
    <property type="entry name" value="ZINC FINGER PROTEIN"/>
    <property type="match status" value="1"/>
</dbReference>
<evidence type="ECO:0000256" key="6">
    <source>
        <dbReference type="SAM" id="MobiDB-lite"/>
    </source>
</evidence>
<protein>
    <submittedName>
        <fullName evidence="8">Zinc finger protein 358</fullName>
    </submittedName>
</protein>
<evidence type="ECO:0000313" key="9">
    <source>
        <dbReference type="Proteomes" id="UP000825002"/>
    </source>
</evidence>
<evidence type="ECO:0000259" key="7">
    <source>
        <dbReference type="PROSITE" id="PS50157"/>
    </source>
</evidence>
<dbReference type="PROSITE" id="PS50157">
    <property type="entry name" value="ZINC_FINGER_C2H2_2"/>
    <property type="match status" value="2"/>
</dbReference>
<sequence length="384" mass="42775">MEQCTTNLAYGRVKRSSRNTSKILAPNIGTVVIQKIILGPSGDATMSKSIQVYTCQTCSALFLCLKFYQDHRIEHAKNDEEKTLYTCSYCDLAHEDESEHRWHVVRHQGQEVHRCSVCQPAANDSDGTTNLVLDNNNPPANNNKANNVKVNQEESEDSDDDDESDDDTDDDEDDDDDDEDDDDDDSDSSDDDSDDSDDDDDDDSDDDSDEEDDETEDDDENKNVARQQVVPMDISTDLPLTAPNSIPNTNDTCTNATSNASPTKPSRPSRSTGKGKGNRKARPTSDGDTRRKFMCAHCGKSFKTKSHLQRHILTHTGERPYLCNQCGNKFNQSSSLRNHVIAIHTKEYPHTCTNCHKGFLMPALLQKHLQSSPSCGATMQVVEM</sequence>
<dbReference type="InterPro" id="IPR013087">
    <property type="entry name" value="Znf_C2H2_type"/>
</dbReference>
<feature type="domain" description="C2H2-type" evidence="7">
    <location>
        <begin position="293"/>
        <end position="320"/>
    </location>
</feature>
<evidence type="ECO:0000313" key="8">
    <source>
        <dbReference type="EMBL" id="KAG9509694.1"/>
    </source>
</evidence>
<dbReference type="EMBL" id="JAIFTH010000372">
    <property type="protein sequence ID" value="KAG9509694.1"/>
    <property type="molecule type" value="Genomic_DNA"/>
</dbReference>
<dbReference type="SUPFAM" id="SSF57667">
    <property type="entry name" value="beta-beta-alpha zinc fingers"/>
    <property type="match status" value="2"/>
</dbReference>
<evidence type="ECO:0000256" key="5">
    <source>
        <dbReference type="PROSITE-ProRule" id="PRU00042"/>
    </source>
</evidence>
<evidence type="ECO:0000256" key="2">
    <source>
        <dbReference type="ARBA" id="ARBA00022737"/>
    </source>
</evidence>
<feature type="domain" description="C2H2-type" evidence="7">
    <location>
        <begin position="321"/>
        <end position="349"/>
    </location>
</feature>
<organism evidence="8 9">
    <name type="scientific">Fragariocoptes setiger</name>
    <dbReference type="NCBI Taxonomy" id="1670756"/>
    <lineage>
        <taxon>Eukaryota</taxon>
        <taxon>Metazoa</taxon>
        <taxon>Ecdysozoa</taxon>
        <taxon>Arthropoda</taxon>
        <taxon>Chelicerata</taxon>
        <taxon>Arachnida</taxon>
        <taxon>Acari</taxon>
        <taxon>Acariformes</taxon>
        <taxon>Trombidiformes</taxon>
        <taxon>Prostigmata</taxon>
        <taxon>Eupodina</taxon>
        <taxon>Eriophyoidea</taxon>
        <taxon>Phytoptidae</taxon>
        <taxon>Fragariocoptes</taxon>
    </lineage>
</organism>
<feature type="compositionally biased region" description="Acidic residues" evidence="6">
    <location>
        <begin position="153"/>
        <end position="220"/>
    </location>
</feature>
<evidence type="ECO:0000256" key="1">
    <source>
        <dbReference type="ARBA" id="ARBA00022723"/>
    </source>
</evidence>
<feature type="compositionally biased region" description="Polar residues" evidence="6">
    <location>
        <begin position="125"/>
        <end position="134"/>
    </location>
</feature>
<evidence type="ECO:0000256" key="3">
    <source>
        <dbReference type="ARBA" id="ARBA00022771"/>
    </source>
</evidence>
<proteinExistence type="predicted"/>
<keyword evidence="2" id="KW-0677">Repeat</keyword>
<dbReference type="PANTHER" id="PTHR24408:SF58">
    <property type="entry name" value="TRANSCRIPTION FACTOR (TFIIIA), PUTATIVE (AFU_ORTHOLOGUE AFUA_1G05150)-RELATED"/>
    <property type="match status" value="1"/>
</dbReference>
<feature type="region of interest" description="Disordered" evidence="6">
    <location>
        <begin position="122"/>
        <end position="291"/>
    </location>
</feature>
<keyword evidence="1" id="KW-0479">Metal-binding</keyword>
<dbReference type="Pfam" id="PF00096">
    <property type="entry name" value="zf-C2H2"/>
    <property type="match status" value="2"/>
</dbReference>
<accession>A0ABQ7S8D7</accession>
<feature type="compositionally biased region" description="Low complexity" evidence="6">
    <location>
        <begin position="135"/>
        <end position="150"/>
    </location>
</feature>
<dbReference type="Gene3D" id="3.30.160.60">
    <property type="entry name" value="Classic Zinc Finger"/>
    <property type="match status" value="2"/>
</dbReference>
<gene>
    <name evidence="8" type="primary">ZNF358</name>
    <name evidence="8" type="ORF">GZH46_01779</name>
</gene>
<dbReference type="Proteomes" id="UP000825002">
    <property type="component" value="Unassembled WGS sequence"/>
</dbReference>
<name>A0ABQ7S8D7_9ACAR</name>
<dbReference type="InterPro" id="IPR036236">
    <property type="entry name" value="Znf_C2H2_sf"/>
</dbReference>
<comment type="caution">
    <text evidence="8">The sequence shown here is derived from an EMBL/GenBank/DDBJ whole genome shotgun (WGS) entry which is preliminary data.</text>
</comment>
<keyword evidence="3 5" id="KW-0863">Zinc-finger</keyword>
<keyword evidence="4" id="KW-0862">Zinc</keyword>